<sequence>MNPRNLIFIVLAVAGAALVVLLTRSFLSSAQQEALTAQSQTPRTHAIKILVAKRDLSAGTIVTQEDFIWQPWPENGLSDAYYRAGTDKQEILTNKVVRTPLTKGQPFTRSSVVAQGERGFLAAILTEGMRAVTVKLSPTSGIGGFIFPGDRVDVILTHEMDISRTEKYQIAETVFQNVRVLAVDQKSTSDDQAKIAKTATLEVTPKMAEKMAMMDKIGELSLSLRSLANSGDGLTSDPLSPPVSVTTTHTMGSDISRFVPSMDMDTSKTSIRVARGSEASIVDIGGNKISANAYVQQGDNP</sequence>
<dbReference type="Pfam" id="PF16976">
    <property type="entry name" value="RcpC"/>
    <property type="match status" value="1"/>
</dbReference>
<dbReference type="RefSeq" id="WP_194213834.1">
    <property type="nucleotide sequence ID" value="NZ_CP061205.1"/>
</dbReference>
<organism evidence="2 3">
    <name type="scientific">Kordiimonas pumila</name>
    <dbReference type="NCBI Taxonomy" id="2161677"/>
    <lineage>
        <taxon>Bacteria</taxon>
        <taxon>Pseudomonadati</taxon>
        <taxon>Pseudomonadota</taxon>
        <taxon>Alphaproteobacteria</taxon>
        <taxon>Kordiimonadales</taxon>
        <taxon>Kordiimonadaceae</taxon>
        <taxon>Kordiimonas</taxon>
    </lineage>
</organism>
<evidence type="ECO:0000313" key="2">
    <source>
        <dbReference type="EMBL" id="MFC3052504.1"/>
    </source>
</evidence>
<dbReference type="InterPro" id="IPR031571">
    <property type="entry name" value="RcpC_dom"/>
</dbReference>
<reference evidence="3" key="1">
    <citation type="journal article" date="2019" name="Int. J. Syst. Evol. Microbiol.">
        <title>The Global Catalogue of Microorganisms (GCM) 10K type strain sequencing project: providing services to taxonomists for standard genome sequencing and annotation.</title>
        <authorList>
            <consortium name="The Broad Institute Genomics Platform"/>
            <consortium name="The Broad Institute Genome Sequencing Center for Infectious Disease"/>
            <person name="Wu L."/>
            <person name="Ma J."/>
        </authorList>
    </citation>
    <scope>NUCLEOTIDE SEQUENCE [LARGE SCALE GENOMIC DNA]</scope>
    <source>
        <strain evidence="3">KCTC 62164</strain>
    </source>
</reference>
<dbReference type="NCBIfam" id="TIGR03177">
    <property type="entry name" value="pilus_cpaB"/>
    <property type="match status" value="1"/>
</dbReference>
<dbReference type="SMART" id="SM00858">
    <property type="entry name" value="SAF"/>
    <property type="match status" value="1"/>
</dbReference>
<gene>
    <name evidence="2" type="primary">cpaB</name>
    <name evidence="2" type="ORF">ACFOKA_11380</name>
</gene>
<dbReference type="CDD" id="cd11614">
    <property type="entry name" value="SAF_CpaB_FlgA_like"/>
    <property type="match status" value="1"/>
</dbReference>
<proteinExistence type="predicted"/>
<protein>
    <submittedName>
        <fullName evidence="2">Flp pilus assembly protein CpaB</fullName>
    </submittedName>
</protein>
<dbReference type="InterPro" id="IPR017592">
    <property type="entry name" value="Pilus_assmbl_Flp-typ_CpaB"/>
</dbReference>
<evidence type="ECO:0000313" key="3">
    <source>
        <dbReference type="Proteomes" id="UP001595444"/>
    </source>
</evidence>
<dbReference type="InterPro" id="IPR013974">
    <property type="entry name" value="SAF"/>
</dbReference>
<feature type="domain" description="SAF" evidence="1">
    <location>
        <begin position="47"/>
        <end position="113"/>
    </location>
</feature>
<keyword evidence="3" id="KW-1185">Reference proteome</keyword>
<name>A0ABV7D5Q1_9PROT</name>
<dbReference type="EMBL" id="JBHRSL010000010">
    <property type="protein sequence ID" value="MFC3052504.1"/>
    <property type="molecule type" value="Genomic_DNA"/>
</dbReference>
<dbReference type="Pfam" id="PF08666">
    <property type="entry name" value="SAF"/>
    <property type="match status" value="1"/>
</dbReference>
<comment type="caution">
    <text evidence="2">The sequence shown here is derived from an EMBL/GenBank/DDBJ whole genome shotgun (WGS) entry which is preliminary data.</text>
</comment>
<accession>A0ABV7D5Q1</accession>
<dbReference type="Proteomes" id="UP001595444">
    <property type="component" value="Unassembled WGS sequence"/>
</dbReference>
<evidence type="ECO:0000259" key="1">
    <source>
        <dbReference type="SMART" id="SM00858"/>
    </source>
</evidence>